<sequence>MKIRGLGNNDFNCLPVVVEYGNAMSDESKKQYSSTFKVTAIPAFTDNYIWCLQKGQNAVVVDPGEAKPVFEYLESNELTLTGILVTHHHFDHVGGIDTLLHAFPNIPVFGPNNPKITSITQHLIEGDSIVLPEIDAKLSILETPGHTLDHIVYFDEQHLFCGDTLFSGGCGRMFEGTPPVFWHSLQKLMNLPSHLGVYCTHEYTQANLAFAQHVDPHNEALKTYSAWVDSKREADQITLPSSIAQELAINPFLRCDMDCNQDKAIANFARLRKQKDNF</sequence>
<evidence type="ECO:0000256" key="2">
    <source>
        <dbReference type="ARBA" id="ARBA00004963"/>
    </source>
</evidence>
<protein>
    <recommendedName>
        <fullName evidence="7">Hydroxyacylglutathione hydrolase</fullName>
        <ecNumber evidence="7">3.1.2.6</ecNumber>
    </recommendedName>
    <alternativeName>
        <fullName evidence="7">Glyoxalase II</fullName>
        <shortName evidence="7">Glx II</shortName>
    </alternativeName>
</protein>
<name>A0ABU2ZSJ8_9ALTE</name>
<evidence type="ECO:0000259" key="8">
    <source>
        <dbReference type="SMART" id="SM00849"/>
    </source>
</evidence>
<dbReference type="GO" id="GO:0004416">
    <property type="term" value="F:hydroxyacylglutathione hydrolase activity"/>
    <property type="evidence" value="ECO:0007669"/>
    <property type="project" value="UniProtKB-EC"/>
</dbReference>
<feature type="binding site" evidence="7">
    <location>
        <position position="201"/>
    </location>
    <ligand>
        <name>Zn(2+)</name>
        <dbReference type="ChEBI" id="CHEBI:29105"/>
        <label>2</label>
    </ligand>
</feature>
<keyword evidence="4 7" id="KW-0479">Metal-binding</keyword>
<proteinExistence type="inferred from homology"/>
<dbReference type="Pfam" id="PF00753">
    <property type="entry name" value="Lactamase_B"/>
    <property type="match status" value="1"/>
</dbReference>
<dbReference type="PIRSF" id="PIRSF005457">
    <property type="entry name" value="Glx"/>
    <property type="match status" value="1"/>
</dbReference>
<dbReference type="EMBL" id="JAVRHX010000001">
    <property type="protein sequence ID" value="MDT0594559.1"/>
    <property type="molecule type" value="Genomic_DNA"/>
</dbReference>
<comment type="cofactor">
    <cofactor evidence="7">
        <name>Zn(2+)</name>
        <dbReference type="ChEBI" id="CHEBI:29105"/>
    </cofactor>
    <text evidence="7">Binds 2 Zn(2+) ions per subunit.</text>
</comment>
<comment type="similarity">
    <text evidence="3 7">Belongs to the metallo-beta-lactamase superfamily. Glyoxalase II family.</text>
</comment>
<feature type="binding site" evidence="7">
    <location>
        <position position="91"/>
    </location>
    <ligand>
        <name>Zn(2+)</name>
        <dbReference type="ChEBI" id="CHEBI:29105"/>
        <label>2</label>
    </ligand>
</feature>
<comment type="subunit">
    <text evidence="7">Monomer.</text>
</comment>
<evidence type="ECO:0000256" key="7">
    <source>
        <dbReference type="HAMAP-Rule" id="MF_01374"/>
    </source>
</evidence>
<dbReference type="SMART" id="SM00849">
    <property type="entry name" value="Lactamase_B"/>
    <property type="match status" value="1"/>
</dbReference>
<dbReference type="EC" id="3.1.2.6" evidence="7"/>
<reference evidence="9 10" key="1">
    <citation type="submission" date="2023-09" db="EMBL/GenBank/DDBJ databases">
        <authorList>
            <person name="Rey-Velasco X."/>
        </authorList>
    </citation>
    <scope>NUCLEOTIDE SEQUENCE [LARGE SCALE GENOMIC DNA]</scope>
    <source>
        <strain evidence="9 10">P117</strain>
    </source>
</reference>
<dbReference type="Gene3D" id="3.60.15.10">
    <property type="entry name" value="Ribonuclease Z/Hydroxyacylglutathione hydrolase-like"/>
    <property type="match status" value="1"/>
</dbReference>
<dbReference type="PANTHER" id="PTHR43705:SF1">
    <property type="entry name" value="HYDROXYACYLGLUTATHIONE HYDROLASE GLOB"/>
    <property type="match status" value="1"/>
</dbReference>
<comment type="caution">
    <text evidence="9">The sequence shown here is derived from an EMBL/GenBank/DDBJ whole genome shotgun (WGS) entry which is preliminary data.</text>
</comment>
<dbReference type="Proteomes" id="UP001253545">
    <property type="component" value="Unassembled WGS sequence"/>
</dbReference>
<evidence type="ECO:0000313" key="9">
    <source>
        <dbReference type="EMBL" id="MDT0594559.1"/>
    </source>
</evidence>
<dbReference type="Pfam" id="PF16123">
    <property type="entry name" value="HAGH_C"/>
    <property type="match status" value="1"/>
</dbReference>
<accession>A0ABU2ZSJ8</accession>
<dbReference type="HAMAP" id="MF_01374">
    <property type="entry name" value="Glyoxalase_2"/>
    <property type="match status" value="1"/>
</dbReference>
<keyword evidence="10" id="KW-1185">Reference proteome</keyword>
<dbReference type="InterPro" id="IPR050110">
    <property type="entry name" value="Glyoxalase_II_hydrolase"/>
</dbReference>
<feature type="binding site" evidence="7">
    <location>
        <position position="89"/>
    </location>
    <ligand>
        <name>Zn(2+)</name>
        <dbReference type="ChEBI" id="CHEBI:29105"/>
        <label>1</label>
    </ligand>
</feature>
<gene>
    <name evidence="7 9" type="primary">gloB</name>
    <name evidence="9" type="ORF">RM552_06865</name>
</gene>
<dbReference type="RefSeq" id="WP_311368026.1">
    <property type="nucleotide sequence ID" value="NZ_JAVRHX010000001.1"/>
</dbReference>
<organism evidence="9 10">
    <name type="scientific">Glaciecola petra</name>
    <dbReference type="NCBI Taxonomy" id="3075602"/>
    <lineage>
        <taxon>Bacteria</taxon>
        <taxon>Pseudomonadati</taxon>
        <taxon>Pseudomonadota</taxon>
        <taxon>Gammaproteobacteria</taxon>
        <taxon>Alteromonadales</taxon>
        <taxon>Alteromonadaceae</taxon>
        <taxon>Glaciecola</taxon>
    </lineage>
</organism>
<comment type="catalytic activity">
    <reaction evidence="1 7">
        <text>an S-(2-hydroxyacyl)glutathione + H2O = a 2-hydroxy carboxylate + glutathione + H(+)</text>
        <dbReference type="Rhea" id="RHEA:21864"/>
        <dbReference type="ChEBI" id="CHEBI:15377"/>
        <dbReference type="ChEBI" id="CHEBI:15378"/>
        <dbReference type="ChEBI" id="CHEBI:57925"/>
        <dbReference type="ChEBI" id="CHEBI:58896"/>
        <dbReference type="ChEBI" id="CHEBI:71261"/>
        <dbReference type="EC" id="3.1.2.6"/>
    </reaction>
</comment>
<evidence type="ECO:0000256" key="6">
    <source>
        <dbReference type="ARBA" id="ARBA00022833"/>
    </source>
</evidence>
<dbReference type="PANTHER" id="PTHR43705">
    <property type="entry name" value="HYDROXYACYLGLUTATHIONE HYDROLASE"/>
    <property type="match status" value="1"/>
</dbReference>
<dbReference type="InterPro" id="IPR017782">
    <property type="entry name" value="Hydroxyacylglutathione_Hdrlase"/>
</dbReference>
<evidence type="ECO:0000256" key="5">
    <source>
        <dbReference type="ARBA" id="ARBA00022801"/>
    </source>
</evidence>
<dbReference type="InterPro" id="IPR036866">
    <property type="entry name" value="RibonucZ/Hydroxyglut_hydro"/>
</dbReference>
<evidence type="ECO:0000256" key="1">
    <source>
        <dbReference type="ARBA" id="ARBA00001623"/>
    </source>
</evidence>
<dbReference type="InterPro" id="IPR001279">
    <property type="entry name" value="Metallo-B-lactamas"/>
</dbReference>
<dbReference type="SUPFAM" id="SSF56281">
    <property type="entry name" value="Metallo-hydrolase/oxidoreductase"/>
    <property type="match status" value="1"/>
</dbReference>
<feature type="binding site" evidence="7">
    <location>
        <position position="87"/>
    </location>
    <ligand>
        <name>Zn(2+)</name>
        <dbReference type="ChEBI" id="CHEBI:29105"/>
        <label>1</label>
    </ligand>
</feature>
<keyword evidence="6 7" id="KW-0862">Zinc</keyword>
<dbReference type="CDD" id="cd07723">
    <property type="entry name" value="hydroxyacylglutathione_hydrolase_MBL-fold"/>
    <property type="match status" value="1"/>
</dbReference>
<feature type="binding site" evidence="7">
    <location>
        <position position="92"/>
    </location>
    <ligand>
        <name>Zn(2+)</name>
        <dbReference type="ChEBI" id="CHEBI:29105"/>
        <label>2</label>
    </ligand>
</feature>
<comment type="function">
    <text evidence="7">Thiolesterase that catalyzes the hydrolysis of S-D-lactoyl-glutathione to form glutathione and D-lactic acid.</text>
</comment>
<keyword evidence="5 7" id="KW-0378">Hydrolase</keyword>
<feature type="binding site" evidence="7">
    <location>
        <position position="163"/>
    </location>
    <ligand>
        <name>Zn(2+)</name>
        <dbReference type="ChEBI" id="CHEBI:29105"/>
        <label>2</label>
    </ligand>
</feature>
<evidence type="ECO:0000313" key="10">
    <source>
        <dbReference type="Proteomes" id="UP001253545"/>
    </source>
</evidence>
<dbReference type="InterPro" id="IPR035680">
    <property type="entry name" value="Clx_II_MBL"/>
</dbReference>
<dbReference type="InterPro" id="IPR032282">
    <property type="entry name" value="HAGH_C"/>
</dbReference>
<comment type="pathway">
    <text evidence="2 7">Secondary metabolite metabolism; methylglyoxal degradation; (R)-lactate from methylglyoxal: step 2/2.</text>
</comment>
<feature type="binding site" evidence="7">
    <location>
        <position position="146"/>
    </location>
    <ligand>
        <name>Zn(2+)</name>
        <dbReference type="ChEBI" id="CHEBI:29105"/>
        <label>1</label>
    </ligand>
</feature>
<evidence type="ECO:0000256" key="3">
    <source>
        <dbReference type="ARBA" id="ARBA00006759"/>
    </source>
</evidence>
<dbReference type="NCBIfam" id="TIGR03413">
    <property type="entry name" value="GSH_gloB"/>
    <property type="match status" value="1"/>
</dbReference>
<evidence type="ECO:0000256" key="4">
    <source>
        <dbReference type="ARBA" id="ARBA00022723"/>
    </source>
</evidence>
<feature type="domain" description="Metallo-beta-lactamase" evidence="8">
    <location>
        <begin position="46"/>
        <end position="201"/>
    </location>
</feature>
<feature type="binding site" evidence="7">
    <location>
        <position position="163"/>
    </location>
    <ligand>
        <name>Zn(2+)</name>
        <dbReference type="ChEBI" id="CHEBI:29105"/>
        <label>1</label>
    </ligand>
</feature>